<dbReference type="SUPFAM" id="SSF51556">
    <property type="entry name" value="Metallo-dependent hydrolases"/>
    <property type="match status" value="1"/>
</dbReference>
<dbReference type="Gene3D" id="2.30.40.10">
    <property type="entry name" value="Urease, subunit C, domain 1"/>
    <property type="match status" value="1"/>
</dbReference>
<dbReference type="InterPro" id="IPR011059">
    <property type="entry name" value="Metal-dep_hydrolase_composite"/>
</dbReference>
<name>A0AAQ2C549_9MICO</name>
<dbReference type="AlphaFoldDB" id="A0AAQ2C549"/>
<dbReference type="InterPro" id="IPR033932">
    <property type="entry name" value="YtcJ-like"/>
</dbReference>
<reference evidence="2 3" key="1">
    <citation type="submission" date="2019-03" db="EMBL/GenBank/DDBJ databases">
        <title>Genomics of glacier-inhabiting Cryobacterium strains.</title>
        <authorList>
            <person name="Liu Q."/>
            <person name="Xin Y.-H."/>
        </authorList>
    </citation>
    <scope>NUCLEOTIDE SEQUENCE [LARGE SCALE GENOMIC DNA]</scope>
    <source>
        <strain evidence="3">TMT1-22</strain>
    </source>
</reference>
<organism evidence="2 3">
    <name type="scientific">Cryobacterium shii</name>
    <dbReference type="NCBI Taxonomy" id="1259235"/>
    <lineage>
        <taxon>Bacteria</taxon>
        <taxon>Bacillati</taxon>
        <taxon>Actinomycetota</taxon>
        <taxon>Actinomycetes</taxon>
        <taxon>Micrococcales</taxon>
        <taxon>Microbacteriaceae</taxon>
        <taxon>Cryobacterium</taxon>
    </lineage>
</organism>
<dbReference type="GO" id="GO:0016810">
    <property type="term" value="F:hydrolase activity, acting on carbon-nitrogen (but not peptide) bonds"/>
    <property type="evidence" value="ECO:0007669"/>
    <property type="project" value="InterPro"/>
</dbReference>
<evidence type="ECO:0000313" key="2">
    <source>
        <dbReference type="EMBL" id="TFC44722.1"/>
    </source>
</evidence>
<dbReference type="EMBL" id="SOFY01000062">
    <property type="protein sequence ID" value="TFC44722.1"/>
    <property type="molecule type" value="Genomic_DNA"/>
</dbReference>
<protein>
    <submittedName>
        <fullName evidence="2">Amidohydrolase</fullName>
    </submittedName>
</protein>
<dbReference type="Pfam" id="PF07969">
    <property type="entry name" value="Amidohydro_3"/>
    <property type="match status" value="1"/>
</dbReference>
<gene>
    <name evidence="2" type="ORF">E3O49_11515</name>
</gene>
<dbReference type="Gene3D" id="3.10.310.70">
    <property type="match status" value="1"/>
</dbReference>
<dbReference type="CDD" id="cd01300">
    <property type="entry name" value="YtcJ_like"/>
    <property type="match status" value="1"/>
</dbReference>
<comment type="caution">
    <text evidence="2">The sequence shown here is derived from an EMBL/GenBank/DDBJ whole genome shotgun (WGS) entry which is preliminary data.</text>
</comment>
<evidence type="ECO:0000259" key="1">
    <source>
        <dbReference type="Pfam" id="PF07969"/>
    </source>
</evidence>
<dbReference type="PANTHER" id="PTHR22642">
    <property type="entry name" value="IMIDAZOLONEPROPIONASE"/>
    <property type="match status" value="1"/>
</dbReference>
<dbReference type="PANTHER" id="PTHR22642:SF2">
    <property type="entry name" value="PROTEIN LONG AFTER FAR-RED 3"/>
    <property type="match status" value="1"/>
</dbReference>
<dbReference type="Gene3D" id="3.20.20.140">
    <property type="entry name" value="Metal-dependent hydrolases"/>
    <property type="match status" value="1"/>
</dbReference>
<dbReference type="SUPFAM" id="SSF51338">
    <property type="entry name" value="Composite domain of metallo-dependent hydrolases"/>
    <property type="match status" value="1"/>
</dbReference>
<dbReference type="InterPro" id="IPR032466">
    <property type="entry name" value="Metal_Hydrolase"/>
</dbReference>
<dbReference type="Proteomes" id="UP000297403">
    <property type="component" value="Unassembled WGS sequence"/>
</dbReference>
<accession>A0AAQ2C549</accession>
<keyword evidence="3" id="KW-1185">Reference proteome</keyword>
<proteinExistence type="predicted"/>
<dbReference type="InterPro" id="IPR013108">
    <property type="entry name" value="Amidohydro_3"/>
</dbReference>
<sequence>MDADRPAARSVGVSAGRIVAVGEELDGATADREVDAAGLTVLPGFNDVHCHTTWFGLSLTEVDLSVQSSMDDVYAALQRRAGESADGAWVVASGFNHQKFGGRYPDIDMLDAIAPRNPIYIRHNSGHACIVNSTALGLAGFLAADYREEAGAVAVRDERGRFTGLLEERAQQAVQRLFLPYSQGSIVGAIDRATQVYATEGITSFTEAGIAGGWIGHSPLELGAYQTALETGVLRARAQLMVSLDALHEMSGHRDDNMTLGLDLGVRTGFGNDFLKIGPTKVFLDGSLLGLTAAMSEAYCAGVSDNHGYFQGDVEEMRQRILAVYRAGWSIAAHAIGDEAIDFALEVFEFAREAYGPRSVPNRIEHGGVITDAQLARLAAVGAVVVPQPGFVPAFGAEMARALGEERVHQSYRAASLIAAGIPLPGSSDRPVTSGTVLPNIQAFVERRYGGDQVYGPGERISVEAALRAYTLGSAEATGEAGLRGSIRPGKLGDFVFLDRNPLLSPVEEISDIAVMATVVGGTFIHDRL</sequence>
<evidence type="ECO:0000313" key="3">
    <source>
        <dbReference type="Proteomes" id="UP000297403"/>
    </source>
</evidence>
<feature type="domain" description="Amidohydrolase 3" evidence="1">
    <location>
        <begin position="32"/>
        <end position="525"/>
    </location>
</feature>